<feature type="domain" description="Methylguanine DNA methyltransferase ribonuclease-like" evidence="10">
    <location>
        <begin position="27"/>
        <end position="101"/>
    </location>
</feature>
<evidence type="ECO:0000259" key="10">
    <source>
        <dbReference type="Pfam" id="PF02870"/>
    </source>
</evidence>
<dbReference type="GO" id="GO:0006281">
    <property type="term" value="P:DNA repair"/>
    <property type="evidence" value="ECO:0007669"/>
    <property type="project" value="UniProtKB-KW"/>
</dbReference>
<organism evidence="11 12">
    <name type="scientific">Kribbella antibiotica</name>
    <dbReference type="NCBI Taxonomy" id="190195"/>
    <lineage>
        <taxon>Bacteria</taxon>
        <taxon>Bacillati</taxon>
        <taxon>Actinomycetota</taxon>
        <taxon>Actinomycetes</taxon>
        <taxon>Propionibacteriales</taxon>
        <taxon>Kribbellaceae</taxon>
        <taxon>Kribbella</taxon>
    </lineage>
</organism>
<dbReference type="Gene3D" id="1.10.10.10">
    <property type="entry name" value="Winged helix-like DNA-binding domain superfamily/Winged helix DNA-binding domain"/>
    <property type="match status" value="1"/>
</dbReference>
<evidence type="ECO:0000313" key="12">
    <source>
        <dbReference type="Proteomes" id="UP000295124"/>
    </source>
</evidence>
<dbReference type="SUPFAM" id="SSF46767">
    <property type="entry name" value="Methylated DNA-protein cysteine methyltransferase, C-terminal domain"/>
    <property type="match status" value="1"/>
</dbReference>
<dbReference type="SUPFAM" id="SSF53155">
    <property type="entry name" value="Methylated DNA-protein cysteine methyltransferase domain"/>
    <property type="match status" value="1"/>
</dbReference>
<dbReference type="Gene3D" id="3.30.160.70">
    <property type="entry name" value="Methylated DNA-protein cysteine methyltransferase domain"/>
    <property type="match status" value="1"/>
</dbReference>
<comment type="similarity">
    <text evidence="2">Belongs to the MGMT family.</text>
</comment>
<keyword evidence="4 11" id="KW-0489">Methyltransferase</keyword>
<protein>
    <recommendedName>
        <fullName evidence="3">methylated-DNA--[protein]-cysteine S-methyltransferase</fullName>
        <ecNumber evidence="3">2.1.1.63</ecNumber>
    </recommendedName>
</protein>
<dbReference type="Pfam" id="PF02870">
    <property type="entry name" value="Methyltransf_1N"/>
    <property type="match status" value="1"/>
</dbReference>
<keyword evidence="6" id="KW-0227">DNA damage</keyword>
<dbReference type="PROSITE" id="PS00374">
    <property type="entry name" value="MGMT"/>
    <property type="match status" value="1"/>
</dbReference>
<dbReference type="InterPro" id="IPR014048">
    <property type="entry name" value="MethylDNA_cys_MeTrfase_DNA-bd"/>
</dbReference>
<evidence type="ECO:0000256" key="5">
    <source>
        <dbReference type="ARBA" id="ARBA00022679"/>
    </source>
</evidence>
<dbReference type="InterPro" id="IPR036217">
    <property type="entry name" value="MethylDNA_cys_MeTrfase_DNAb"/>
</dbReference>
<evidence type="ECO:0000256" key="1">
    <source>
        <dbReference type="ARBA" id="ARBA00001286"/>
    </source>
</evidence>
<dbReference type="Proteomes" id="UP000295124">
    <property type="component" value="Unassembled WGS sequence"/>
</dbReference>
<comment type="catalytic activity">
    <reaction evidence="8">
        <text>a 6-O-methyl-2'-deoxyguanosine in DNA + L-cysteinyl-[protein] = S-methyl-L-cysteinyl-[protein] + a 2'-deoxyguanosine in DNA</text>
        <dbReference type="Rhea" id="RHEA:24000"/>
        <dbReference type="Rhea" id="RHEA-COMP:10131"/>
        <dbReference type="Rhea" id="RHEA-COMP:10132"/>
        <dbReference type="Rhea" id="RHEA-COMP:11367"/>
        <dbReference type="Rhea" id="RHEA-COMP:11368"/>
        <dbReference type="ChEBI" id="CHEBI:29950"/>
        <dbReference type="ChEBI" id="CHEBI:82612"/>
        <dbReference type="ChEBI" id="CHEBI:85445"/>
        <dbReference type="ChEBI" id="CHEBI:85448"/>
        <dbReference type="EC" id="2.1.1.63"/>
    </reaction>
</comment>
<evidence type="ECO:0000256" key="7">
    <source>
        <dbReference type="ARBA" id="ARBA00023204"/>
    </source>
</evidence>
<dbReference type="FunFam" id="1.10.10.10:FF:000214">
    <property type="entry name" value="Methylated-DNA--protein-cysteine methyltransferase"/>
    <property type="match status" value="1"/>
</dbReference>
<dbReference type="AlphaFoldDB" id="A0A4R4ZCX9"/>
<sequence length="192" mass="20580">MNALEDRLSRFSTPDLKPPVLPDADVAYALHDTAIGTLLLAVAHGRVVASSFGDEETITGRLARAVSPRVLRQPRALDAVRGELDEYLAGERQEFTVQVDLALATPFQQLVLSDLRTHTSYGATKSYGELAGEIDRPKAARAVGTALGANPVCVLLPCHRIIGSSGSLTGYAGGLDAKRYLLNLEKKRTRSA</sequence>
<dbReference type="PANTHER" id="PTHR10815:SF5">
    <property type="entry name" value="METHYLATED-DNA--PROTEIN-CYSTEINE METHYLTRANSFERASE"/>
    <property type="match status" value="1"/>
</dbReference>
<dbReference type="EMBL" id="SMKX01000086">
    <property type="protein sequence ID" value="TDD55896.1"/>
    <property type="molecule type" value="Genomic_DNA"/>
</dbReference>
<comment type="catalytic activity">
    <reaction evidence="1">
        <text>a 4-O-methyl-thymidine in DNA + L-cysteinyl-[protein] = a thymidine in DNA + S-methyl-L-cysteinyl-[protein]</text>
        <dbReference type="Rhea" id="RHEA:53428"/>
        <dbReference type="Rhea" id="RHEA-COMP:10131"/>
        <dbReference type="Rhea" id="RHEA-COMP:10132"/>
        <dbReference type="Rhea" id="RHEA-COMP:13555"/>
        <dbReference type="Rhea" id="RHEA-COMP:13556"/>
        <dbReference type="ChEBI" id="CHEBI:29950"/>
        <dbReference type="ChEBI" id="CHEBI:82612"/>
        <dbReference type="ChEBI" id="CHEBI:137386"/>
        <dbReference type="ChEBI" id="CHEBI:137387"/>
        <dbReference type="EC" id="2.1.1.63"/>
    </reaction>
</comment>
<evidence type="ECO:0000256" key="4">
    <source>
        <dbReference type="ARBA" id="ARBA00022603"/>
    </source>
</evidence>
<keyword evidence="5 11" id="KW-0808">Transferase</keyword>
<dbReference type="OrthoDB" id="9802228at2"/>
<accession>A0A4R4ZCX9</accession>
<evidence type="ECO:0000256" key="6">
    <source>
        <dbReference type="ARBA" id="ARBA00022763"/>
    </source>
</evidence>
<dbReference type="InterPro" id="IPR036631">
    <property type="entry name" value="MGMT_N_sf"/>
</dbReference>
<name>A0A4R4ZCX9_9ACTN</name>
<evidence type="ECO:0000259" key="9">
    <source>
        <dbReference type="Pfam" id="PF01035"/>
    </source>
</evidence>
<dbReference type="CDD" id="cd06445">
    <property type="entry name" value="ATase"/>
    <property type="match status" value="1"/>
</dbReference>
<dbReference type="GO" id="GO:0032259">
    <property type="term" value="P:methylation"/>
    <property type="evidence" value="ECO:0007669"/>
    <property type="project" value="UniProtKB-KW"/>
</dbReference>
<comment type="caution">
    <text evidence="11">The sequence shown here is derived from an EMBL/GenBank/DDBJ whole genome shotgun (WGS) entry which is preliminary data.</text>
</comment>
<dbReference type="EC" id="2.1.1.63" evidence="3"/>
<evidence type="ECO:0000256" key="8">
    <source>
        <dbReference type="ARBA" id="ARBA00049348"/>
    </source>
</evidence>
<dbReference type="RefSeq" id="WP_132171788.1">
    <property type="nucleotide sequence ID" value="NZ_SMKX01000086.1"/>
</dbReference>
<reference evidence="11 12" key="1">
    <citation type="submission" date="2019-03" db="EMBL/GenBank/DDBJ databases">
        <title>Draft genome sequences of novel Actinobacteria.</title>
        <authorList>
            <person name="Sahin N."/>
            <person name="Ay H."/>
            <person name="Saygin H."/>
        </authorList>
    </citation>
    <scope>NUCLEOTIDE SEQUENCE [LARGE SCALE GENOMIC DNA]</scope>
    <source>
        <strain evidence="11 12">JCM 13523</strain>
    </source>
</reference>
<gene>
    <name evidence="11" type="ORF">E1263_25805</name>
</gene>
<keyword evidence="7" id="KW-0234">DNA repair</keyword>
<dbReference type="InterPro" id="IPR008332">
    <property type="entry name" value="MethylG_MeTrfase_N"/>
</dbReference>
<dbReference type="GO" id="GO:0003908">
    <property type="term" value="F:methylated-DNA-[protein]-cysteine S-methyltransferase activity"/>
    <property type="evidence" value="ECO:0007669"/>
    <property type="project" value="UniProtKB-EC"/>
</dbReference>
<dbReference type="InterPro" id="IPR001497">
    <property type="entry name" value="MethylDNA_cys_MeTrfase_AS"/>
</dbReference>
<dbReference type="InterPro" id="IPR036388">
    <property type="entry name" value="WH-like_DNA-bd_sf"/>
</dbReference>
<dbReference type="NCBIfam" id="TIGR00589">
    <property type="entry name" value="ogt"/>
    <property type="match status" value="1"/>
</dbReference>
<feature type="domain" description="Methylated-DNA-[protein]-cysteine S-methyltransferase DNA binding" evidence="9">
    <location>
        <begin position="106"/>
        <end position="186"/>
    </location>
</feature>
<evidence type="ECO:0000313" key="11">
    <source>
        <dbReference type="EMBL" id="TDD55896.1"/>
    </source>
</evidence>
<proteinExistence type="inferred from homology"/>
<evidence type="ECO:0000256" key="3">
    <source>
        <dbReference type="ARBA" id="ARBA00011918"/>
    </source>
</evidence>
<dbReference type="Pfam" id="PF01035">
    <property type="entry name" value="DNA_binding_1"/>
    <property type="match status" value="1"/>
</dbReference>
<evidence type="ECO:0000256" key="2">
    <source>
        <dbReference type="ARBA" id="ARBA00008711"/>
    </source>
</evidence>
<keyword evidence="12" id="KW-1185">Reference proteome</keyword>
<dbReference type="PANTHER" id="PTHR10815">
    <property type="entry name" value="METHYLATED-DNA--PROTEIN-CYSTEINE METHYLTRANSFERASE"/>
    <property type="match status" value="1"/>
</dbReference>